<evidence type="ECO:0000313" key="2">
    <source>
        <dbReference type="EMBL" id="SHI38907.1"/>
    </source>
</evidence>
<reference evidence="2 3" key="1">
    <citation type="submission" date="2016-11" db="EMBL/GenBank/DDBJ databases">
        <authorList>
            <person name="Jaros S."/>
            <person name="Januszkiewicz K."/>
            <person name="Wedrychowicz H."/>
        </authorList>
    </citation>
    <scope>NUCLEOTIDE SEQUENCE [LARGE SCALE GENOMIC DNA]</scope>
    <source>
        <strain evidence="2 3">DSM 21758</strain>
    </source>
</reference>
<dbReference type="OrthoDB" id="10007995at2"/>
<keyword evidence="3" id="KW-1185">Reference proteome</keyword>
<dbReference type="Proteomes" id="UP000184310">
    <property type="component" value="Unassembled WGS sequence"/>
</dbReference>
<dbReference type="RefSeq" id="WP_072984293.1">
    <property type="nucleotide sequence ID" value="NZ_FQZB01000003.1"/>
</dbReference>
<feature type="transmembrane region" description="Helical" evidence="1">
    <location>
        <begin position="48"/>
        <end position="66"/>
    </location>
</feature>
<protein>
    <submittedName>
        <fullName evidence="2">Uncharacterized protein</fullName>
    </submittedName>
</protein>
<dbReference type="AlphaFoldDB" id="A0A1M6AR80"/>
<organism evidence="2 3">
    <name type="scientific">Clostridium cavendishii DSM 21758</name>
    <dbReference type="NCBI Taxonomy" id="1121302"/>
    <lineage>
        <taxon>Bacteria</taxon>
        <taxon>Bacillati</taxon>
        <taxon>Bacillota</taxon>
        <taxon>Clostridia</taxon>
        <taxon>Eubacteriales</taxon>
        <taxon>Clostridiaceae</taxon>
        <taxon>Clostridium</taxon>
    </lineage>
</organism>
<keyword evidence="1" id="KW-0472">Membrane</keyword>
<proteinExistence type="predicted"/>
<gene>
    <name evidence="2" type="ORF">SAMN02745163_00154</name>
</gene>
<dbReference type="EMBL" id="FQZB01000003">
    <property type="protein sequence ID" value="SHI38907.1"/>
    <property type="molecule type" value="Genomic_DNA"/>
</dbReference>
<feature type="transmembrane region" description="Helical" evidence="1">
    <location>
        <begin position="95"/>
        <end position="116"/>
    </location>
</feature>
<sequence>MEKLKRSKTINIAIAIFILESIFLISSFFIKKFIILNEFSIIRTETQGILLTVLGIIYLIMVIGILFWREWAMYGVLSVRISITVLFLIGTSLDIFIIIIQIALLLLTIVTIFKLLDTKFKSIEY</sequence>
<keyword evidence="1" id="KW-1133">Transmembrane helix</keyword>
<evidence type="ECO:0000313" key="3">
    <source>
        <dbReference type="Proteomes" id="UP000184310"/>
    </source>
</evidence>
<feature type="transmembrane region" description="Helical" evidence="1">
    <location>
        <begin position="12"/>
        <end position="36"/>
    </location>
</feature>
<evidence type="ECO:0000256" key="1">
    <source>
        <dbReference type="SAM" id="Phobius"/>
    </source>
</evidence>
<accession>A0A1M6AR80</accession>
<name>A0A1M6AR80_9CLOT</name>
<keyword evidence="1" id="KW-0812">Transmembrane</keyword>